<dbReference type="SUPFAM" id="SSF55920">
    <property type="entry name" value="Creatinase/aminopeptidase"/>
    <property type="match status" value="1"/>
</dbReference>
<keyword evidence="3" id="KW-0378">Hydrolase</keyword>
<gene>
    <name evidence="3" type="ORF">CSW38_06790</name>
</gene>
<evidence type="ECO:0000259" key="2">
    <source>
        <dbReference type="Pfam" id="PF00557"/>
    </source>
</evidence>
<evidence type="ECO:0000256" key="1">
    <source>
        <dbReference type="SAM" id="MobiDB-lite"/>
    </source>
</evidence>
<dbReference type="Proteomes" id="UP000287306">
    <property type="component" value="Unassembled WGS sequence"/>
</dbReference>
<dbReference type="InterPro" id="IPR036005">
    <property type="entry name" value="Creatinase/aminopeptidase-like"/>
</dbReference>
<dbReference type="AlphaFoldDB" id="A0A430RY77"/>
<proteinExistence type="predicted"/>
<reference evidence="3 4" key="1">
    <citation type="journal article" date="2019" name="Extremophiles">
        <title>Biogeography of thermophiles and predominance of Thermus scotoductus in domestic water heaters.</title>
        <authorList>
            <person name="Wilpiszeski R.L."/>
            <person name="Zhang Z."/>
            <person name="House C.H."/>
        </authorList>
    </citation>
    <scope>NUCLEOTIDE SEQUENCE [LARGE SCALE GENOMIC DNA]</scope>
    <source>
        <strain evidence="3 4">25_S25</strain>
    </source>
</reference>
<dbReference type="RefSeq" id="WP_126201489.1">
    <property type="nucleotide sequence ID" value="NZ_PELY01000188.1"/>
</dbReference>
<sequence length="88" mass="9285">GYGVGREIHEDPQLPNFGKPGTGPKIRPGMTLALEPMVTLRPAPVVILEDGWTASAGPGNLAAHYENTVLVTEEGPELLTGVSLVRAR</sequence>
<feature type="non-terminal residue" evidence="3">
    <location>
        <position position="1"/>
    </location>
</feature>
<dbReference type="EMBL" id="PELY01000188">
    <property type="protein sequence ID" value="RTH25992.1"/>
    <property type="molecule type" value="Genomic_DNA"/>
</dbReference>
<name>A0A430RY77_THESC</name>
<feature type="region of interest" description="Disordered" evidence="1">
    <location>
        <begin position="1"/>
        <end position="24"/>
    </location>
</feature>
<dbReference type="GO" id="GO:0005829">
    <property type="term" value="C:cytosol"/>
    <property type="evidence" value="ECO:0007669"/>
    <property type="project" value="TreeGrafter"/>
</dbReference>
<organism evidence="3 4">
    <name type="scientific">Thermus scotoductus</name>
    <dbReference type="NCBI Taxonomy" id="37636"/>
    <lineage>
        <taxon>Bacteria</taxon>
        <taxon>Thermotogati</taxon>
        <taxon>Deinococcota</taxon>
        <taxon>Deinococci</taxon>
        <taxon>Thermales</taxon>
        <taxon>Thermaceae</taxon>
        <taxon>Thermus</taxon>
    </lineage>
</organism>
<accession>A0A430RY77</accession>
<feature type="compositionally biased region" description="Basic and acidic residues" evidence="1">
    <location>
        <begin position="1"/>
        <end position="12"/>
    </location>
</feature>
<comment type="caution">
    <text evidence="3">The sequence shown here is derived from an EMBL/GenBank/DDBJ whole genome shotgun (WGS) entry which is preliminary data.</text>
</comment>
<protein>
    <submittedName>
        <fullName evidence="3">Type I methionyl aminopeptidase</fullName>
    </submittedName>
</protein>
<keyword evidence="3" id="KW-0645">Protease</keyword>
<feature type="domain" description="Peptidase M24" evidence="2">
    <location>
        <begin position="1"/>
        <end position="73"/>
    </location>
</feature>
<dbReference type="Pfam" id="PF00557">
    <property type="entry name" value="Peptidase_M24"/>
    <property type="match status" value="1"/>
</dbReference>
<keyword evidence="3" id="KW-0031">Aminopeptidase</keyword>
<dbReference type="PANTHER" id="PTHR43330">
    <property type="entry name" value="METHIONINE AMINOPEPTIDASE"/>
    <property type="match status" value="1"/>
</dbReference>
<evidence type="ECO:0000313" key="3">
    <source>
        <dbReference type="EMBL" id="RTH25992.1"/>
    </source>
</evidence>
<dbReference type="Gene3D" id="3.90.230.10">
    <property type="entry name" value="Creatinase/methionine aminopeptidase superfamily"/>
    <property type="match status" value="1"/>
</dbReference>
<dbReference type="InterPro" id="IPR000994">
    <property type="entry name" value="Pept_M24"/>
</dbReference>
<evidence type="ECO:0000313" key="4">
    <source>
        <dbReference type="Proteomes" id="UP000287306"/>
    </source>
</evidence>
<dbReference type="GO" id="GO:0070006">
    <property type="term" value="F:metalloaminopeptidase activity"/>
    <property type="evidence" value="ECO:0007669"/>
    <property type="project" value="TreeGrafter"/>
</dbReference>
<dbReference type="PANTHER" id="PTHR43330:SF27">
    <property type="entry name" value="METHIONINE AMINOPEPTIDASE"/>
    <property type="match status" value="1"/>
</dbReference>